<sequence length="1268" mass="139083">MLEADESYVLRILVADVIRELLHTGAERANFKSPRAQDIIEKFPVAKEPDATWMSRVVDHLSDIDVGRAFSEQTERIFRVQRLQCGDSACFQYSSAFIATISKDITFLIPNGASMLTLLSIPLTSDLCMTSVASESETSSSSIIDIRYRENNGYRITNGNKSAIDNITITFCDEESADSFHRLAEERKGKISERENEAGPEAAQKVLKPLDKHSWSIVNVSQEHVGTEPISDPMAVNNNGNNSGRLVEGTFPETLNSHLPAATTASNQNRRPAISDRFHTPQQANLNFTSPKPSTKASVAFAARSSPVSADQAEYFPDLEITTRNPGERQNQTFSIPVPMAPLDDGRSKQPVLSPTPAPGMAGLKKRSFGKAATQRSQAQTETSSDYDLPNGNEESAHPNKKAKTTAAAESRKRSTKAVVTEKDAHGKSKDRQRTTKSLDKETQKTAASTRVRRAAKTRTYVEHSDDSSDDKAKEDPPALAQDNDERAEDSYPLENNDAEAAVQSAKMSFTSNLMTLVATEAGEDPMSAQKATTGTSDGTTTTPQRVVNPLIEGSIPSVSEKVLRKPSIVHFEPQGPGNQATPRVASASKDTQRISTRLSAGVQVRKPNALCGSADAQGSGPNDFQMRDDLVDNDGVVTSDENMNVLMHEDQNKINAEFQNPEDNHVEPPEDQAEGIDGLPAGQNSHQAEGIDGITGGRHSHQAESMDGITGGRHSPTAKHPDEGNVEVAVVEPKETPNTENRSQSDADSATAEKHDLVMHGVRLESNADTVTANVIYPVHAKQANRRSNTEDGNLGRADSPMHHSKTLSEETDERPSQVRSRTSMEQEVFEYVESESSDDVMEVTDVSAETPLNIRRRSPGPQTPAFDDIPPVEKMTRQKESIRYQDHDRRSIDISAILEDEYPQAERVINTHKIRSILRSGVEDVSVQVEQYEAGADAGLTQHATRDKRNDMAALATATTTTTKAHTSESARQKTINTPSERINSMGPPPTRSTLSKLHHQAPVQHSPRPEEPKPVPPVPVPVRVKKAVPPSNPVPTVEAEVPPGTPLSFCTRWDMEAPDAAADATDGEMHVPKNKDMAQKSGDTSLTLINGDDFVDAHRSATGPRRGRRLRSISTDDMSSIVSPSRSEAFAPAQKQARTDLKVRDSQRGLLDAVMEITKDVLLRFGQEEDAIKTKVEEFYRGGGQIVQTLADSWNERLAHEHRNMTHKLAEEKNVLREACEHFKEQNMDSWRGVISKAQMKTRAEKRSIKLTAKIEALRSRQACI</sequence>
<feature type="compositionally biased region" description="Low complexity" evidence="1">
    <location>
        <begin position="533"/>
        <end position="543"/>
    </location>
</feature>
<gene>
    <name evidence="2" type="ORF">PV11_10116</name>
</gene>
<accession>A0A0D1YC14</accession>
<feature type="region of interest" description="Disordered" evidence="1">
    <location>
        <begin position="783"/>
        <end position="828"/>
    </location>
</feature>
<organism evidence="2 3">
    <name type="scientific">Exophiala sideris</name>
    <dbReference type="NCBI Taxonomy" id="1016849"/>
    <lineage>
        <taxon>Eukaryota</taxon>
        <taxon>Fungi</taxon>
        <taxon>Dikarya</taxon>
        <taxon>Ascomycota</taxon>
        <taxon>Pezizomycotina</taxon>
        <taxon>Eurotiomycetes</taxon>
        <taxon>Chaetothyriomycetidae</taxon>
        <taxon>Chaetothyriales</taxon>
        <taxon>Herpotrichiellaceae</taxon>
        <taxon>Exophiala</taxon>
    </lineage>
</organism>
<feature type="compositionally biased region" description="Polar residues" evidence="1">
    <location>
        <begin position="975"/>
        <end position="985"/>
    </location>
</feature>
<dbReference type="AlphaFoldDB" id="A0A0D1YC14"/>
<feature type="compositionally biased region" description="Basic and acidic residues" evidence="1">
    <location>
        <begin position="420"/>
        <end position="444"/>
    </location>
</feature>
<feature type="region of interest" description="Disordered" evidence="1">
    <location>
        <begin position="961"/>
        <end position="1021"/>
    </location>
</feature>
<feature type="region of interest" description="Disordered" evidence="1">
    <location>
        <begin position="661"/>
        <end position="753"/>
    </location>
</feature>
<dbReference type="EMBL" id="KN846954">
    <property type="protein sequence ID" value="KIV78394.1"/>
    <property type="molecule type" value="Genomic_DNA"/>
</dbReference>
<feature type="region of interest" description="Disordered" evidence="1">
    <location>
        <begin position="521"/>
        <end position="545"/>
    </location>
</feature>
<feature type="compositionally biased region" description="Basic and acidic residues" evidence="1">
    <location>
        <begin position="460"/>
        <end position="477"/>
    </location>
</feature>
<feature type="compositionally biased region" description="Polar residues" evidence="1">
    <location>
        <begin position="374"/>
        <end position="386"/>
    </location>
</feature>
<dbReference type="HOGENOM" id="CLU_264183_0_0_1"/>
<feature type="region of interest" description="Disordered" evidence="1">
    <location>
        <begin position="571"/>
        <end position="591"/>
    </location>
</feature>
<dbReference type="OrthoDB" id="4120104at2759"/>
<dbReference type="Proteomes" id="UP000053599">
    <property type="component" value="Unassembled WGS sequence"/>
</dbReference>
<proteinExistence type="predicted"/>
<feature type="compositionally biased region" description="Polar residues" evidence="1">
    <location>
        <begin position="322"/>
        <end position="335"/>
    </location>
</feature>
<evidence type="ECO:0000313" key="3">
    <source>
        <dbReference type="Proteomes" id="UP000053599"/>
    </source>
</evidence>
<evidence type="ECO:0000313" key="2">
    <source>
        <dbReference type="EMBL" id="KIV78394.1"/>
    </source>
</evidence>
<protein>
    <submittedName>
        <fullName evidence="2">Uncharacterized protein</fullName>
    </submittedName>
</protein>
<feature type="region of interest" description="Disordered" evidence="1">
    <location>
        <begin position="317"/>
        <end position="499"/>
    </location>
</feature>
<name>A0A0D1YC14_9EURO</name>
<dbReference type="STRING" id="1016849.A0A0D1YC14"/>
<reference evidence="2 3" key="1">
    <citation type="submission" date="2015-01" db="EMBL/GenBank/DDBJ databases">
        <title>The Genome Sequence of Exophiala sideris CBS121828.</title>
        <authorList>
            <consortium name="The Broad Institute Genomics Platform"/>
            <person name="Cuomo C."/>
            <person name="de Hoog S."/>
            <person name="Gorbushina A."/>
            <person name="Stielow B."/>
            <person name="Teixiera M."/>
            <person name="Abouelleil A."/>
            <person name="Chapman S.B."/>
            <person name="Priest M."/>
            <person name="Young S.K."/>
            <person name="Wortman J."/>
            <person name="Nusbaum C."/>
            <person name="Birren B."/>
        </authorList>
    </citation>
    <scope>NUCLEOTIDE SEQUENCE [LARGE SCALE GENOMIC DNA]</scope>
    <source>
        <strain evidence="2 3">CBS 121828</strain>
    </source>
</reference>
<evidence type="ECO:0000256" key="1">
    <source>
        <dbReference type="SAM" id="MobiDB-lite"/>
    </source>
</evidence>
<feature type="compositionally biased region" description="Polar residues" evidence="1">
    <location>
        <begin position="739"/>
        <end position="749"/>
    </location>
</feature>